<protein>
    <submittedName>
        <fullName evidence="3">Endothelin-converting enzyme 1-like protein</fullName>
    </submittedName>
</protein>
<sequence length="383" mass="45635">MLDRSLNFSDYEFDWIDAYVKSDVKLSIQPFFSYTLVDDPSNDFQTRIVYIYPPKASIDKTLFKNKKSIKSKSKNKIFRQKLKNLLASLESDLDDQDLSRDIDELVEFEKHLIYISNLKSFLNDTNGAQRMTFRQLNYTFPEINWIRIFSEIFDSFGIKLNKDEPVLIENNYYFVQLEYILNKHEKYTSRTLANYIGVKILLEFGENMILRISSVAESLDEISINWHCYQFAEDMFQTGLNFLYGKHYFHSNILIQFETFVKQLRDSITSNIQRSELMDKITKLRLQSKIDETLDQIDSSLLITDEREIDNFYGDLGFIPSSDFFKAFKKARKFHKRHFLRALRSKQNLRDFDREPNFLLKSQRTFMLENNDLSKNFSSINRF</sequence>
<proteinExistence type="inferred from homology"/>
<feature type="domain" description="Peptidase M13 N-terminal" evidence="2">
    <location>
        <begin position="10"/>
        <end position="294"/>
    </location>
</feature>
<dbReference type="SUPFAM" id="SSF55486">
    <property type="entry name" value="Metalloproteases ('zincins'), catalytic domain"/>
    <property type="match status" value="1"/>
</dbReference>
<name>A0A3S3PCB4_9ACAR</name>
<dbReference type="InterPro" id="IPR042089">
    <property type="entry name" value="Peptidase_M13_dom_2"/>
</dbReference>
<organism evidence="3 4">
    <name type="scientific">Dinothrombium tinctorium</name>
    <dbReference type="NCBI Taxonomy" id="1965070"/>
    <lineage>
        <taxon>Eukaryota</taxon>
        <taxon>Metazoa</taxon>
        <taxon>Ecdysozoa</taxon>
        <taxon>Arthropoda</taxon>
        <taxon>Chelicerata</taxon>
        <taxon>Arachnida</taxon>
        <taxon>Acari</taxon>
        <taxon>Acariformes</taxon>
        <taxon>Trombidiformes</taxon>
        <taxon>Prostigmata</taxon>
        <taxon>Anystina</taxon>
        <taxon>Parasitengona</taxon>
        <taxon>Trombidioidea</taxon>
        <taxon>Trombidiidae</taxon>
        <taxon>Dinothrombium</taxon>
    </lineage>
</organism>
<dbReference type="InterPro" id="IPR000718">
    <property type="entry name" value="Peptidase_M13"/>
</dbReference>
<dbReference type="PANTHER" id="PTHR11733">
    <property type="entry name" value="ZINC METALLOPROTEASE FAMILY M13 NEPRILYSIN-RELATED"/>
    <property type="match status" value="1"/>
</dbReference>
<gene>
    <name evidence="3" type="ORF">B4U79_18112</name>
</gene>
<evidence type="ECO:0000259" key="2">
    <source>
        <dbReference type="Pfam" id="PF05649"/>
    </source>
</evidence>
<comment type="similarity">
    <text evidence="1">Belongs to the peptidase M13 family.</text>
</comment>
<keyword evidence="4" id="KW-1185">Reference proteome</keyword>
<evidence type="ECO:0000256" key="1">
    <source>
        <dbReference type="ARBA" id="ARBA00007357"/>
    </source>
</evidence>
<reference evidence="3 4" key="1">
    <citation type="journal article" date="2018" name="Gigascience">
        <title>Genomes of trombidid mites reveal novel predicted allergens and laterally-transferred genes associated with secondary metabolism.</title>
        <authorList>
            <person name="Dong X."/>
            <person name="Chaisiri K."/>
            <person name="Xia D."/>
            <person name="Armstrong S.D."/>
            <person name="Fang Y."/>
            <person name="Donnelly M.J."/>
            <person name="Kadowaki T."/>
            <person name="McGarry J.W."/>
            <person name="Darby A.C."/>
            <person name="Makepeace B.L."/>
        </authorList>
    </citation>
    <scope>NUCLEOTIDE SEQUENCE [LARGE SCALE GENOMIC DNA]</scope>
    <source>
        <strain evidence="3">UoL-WK</strain>
    </source>
</reference>
<dbReference type="AlphaFoldDB" id="A0A3S3PCB4"/>
<evidence type="ECO:0000313" key="4">
    <source>
        <dbReference type="Proteomes" id="UP000285301"/>
    </source>
</evidence>
<dbReference type="GO" id="GO:0016485">
    <property type="term" value="P:protein processing"/>
    <property type="evidence" value="ECO:0007669"/>
    <property type="project" value="TreeGrafter"/>
</dbReference>
<dbReference type="OrthoDB" id="6475849at2759"/>
<accession>A0A3S3PCB4</accession>
<dbReference type="InterPro" id="IPR024079">
    <property type="entry name" value="MetalloPept_cat_dom_sf"/>
</dbReference>
<dbReference type="GO" id="GO:0004222">
    <property type="term" value="F:metalloendopeptidase activity"/>
    <property type="evidence" value="ECO:0007669"/>
    <property type="project" value="InterPro"/>
</dbReference>
<dbReference type="GO" id="GO:0005886">
    <property type="term" value="C:plasma membrane"/>
    <property type="evidence" value="ECO:0007669"/>
    <property type="project" value="TreeGrafter"/>
</dbReference>
<dbReference type="Gene3D" id="3.40.390.10">
    <property type="entry name" value="Collagenase (Catalytic Domain)"/>
    <property type="match status" value="1"/>
</dbReference>
<dbReference type="Gene3D" id="1.10.1380.10">
    <property type="entry name" value="Neutral endopeptidase , domain2"/>
    <property type="match status" value="1"/>
</dbReference>
<dbReference type="Proteomes" id="UP000285301">
    <property type="component" value="Unassembled WGS sequence"/>
</dbReference>
<dbReference type="EMBL" id="NCKU01002433">
    <property type="protein sequence ID" value="RWS09598.1"/>
    <property type="molecule type" value="Genomic_DNA"/>
</dbReference>
<evidence type="ECO:0000313" key="3">
    <source>
        <dbReference type="EMBL" id="RWS09598.1"/>
    </source>
</evidence>
<comment type="caution">
    <text evidence="3">The sequence shown here is derived from an EMBL/GenBank/DDBJ whole genome shotgun (WGS) entry which is preliminary data.</text>
</comment>
<dbReference type="PANTHER" id="PTHR11733:SF167">
    <property type="entry name" value="FI17812P1-RELATED"/>
    <property type="match status" value="1"/>
</dbReference>
<dbReference type="InterPro" id="IPR008753">
    <property type="entry name" value="Peptidase_M13_N"/>
</dbReference>
<dbReference type="Pfam" id="PF05649">
    <property type="entry name" value="Peptidase_M13_N"/>
    <property type="match status" value="1"/>
</dbReference>